<evidence type="ECO:0000313" key="1">
    <source>
        <dbReference type="EMBL" id="KAF7598138.1"/>
    </source>
</evidence>
<evidence type="ECO:0000313" key="3">
    <source>
        <dbReference type="Proteomes" id="UP000216107"/>
    </source>
</evidence>
<protein>
    <submittedName>
        <fullName evidence="2">Uncharacterized protein</fullName>
    </submittedName>
</protein>
<dbReference type="AlphaFoldDB" id="A0A272ENR0"/>
<dbReference type="RefSeq" id="WP_095525643.1">
    <property type="nucleotide sequence ID" value="NZ_MDUX01000062.1"/>
</dbReference>
<accession>A0A272ENR0</accession>
<evidence type="ECO:0000313" key="4">
    <source>
        <dbReference type="Proteomes" id="UP000623509"/>
    </source>
</evidence>
<organism evidence="2 3">
    <name type="scientific">Candidatus Dactylopiibacterium carminicum</name>
    <dbReference type="NCBI Taxonomy" id="857335"/>
    <lineage>
        <taxon>Bacteria</taxon>
        <taxon>Pseudomonadati</taxon>
        <taxon>Pseudomonadota</taxon>
        <taxon>Betaproteobacteria</taxon>
        <taxon>Rhodocyclales</taxon>
        <taxon>Rhodocyclaceae</taxon>
        <taxon>Candidatus Dactylopiibacterium</taxon>
    </lineage>
</organism>
<dbReference type="Proteomes" id="UP000216107">
    <property type="component" value="Unassembled WGS sequence"/>
</dbReference>
<reference evidence="1 4" key="1">
    <citation type="submission" date="2016-08" db="EMBL/GenBank/DDBJ databases">
        <title>Candidatus Dactylopiibacterium carminicum genome sequence.</title>
        <authorList>
            <person name="Ramirez-Puebla S.T."/>
            <person name="Ormeno-Orrillo E."/>
            <person name="Vera-Ponce De Leon A."/>
            <person name="Luis L."/>
            <person name="Sanchez-Flores A."/>
            <person name="Monica R."/>
            <person name="Martinez-Romero E."/>
        </authorList>
    </citation>
    <scope>NUCLEOTIDE SEQUENCE [LARGE SCALE GENOMIC DNA]</scope>
    <source>
        <strain evidence="1">END1</strain>
    </source>
</reference>
<gene>
    <name evidence="1" type="ORF">BGI27_14940</name>
    <name evidence="2" type="ORF">CGU29_14655</name>
</gene>
<dbReference type="EMBL" id="NMRN01000061">
    <property type="protein sequence ID" value="PAS91757.1"/>
    <property type="molecule type" value="Genomic_DNA"/>
</dbReference>
<dbReference type="EMBL" id="MDUX01000062">
    <property type="protein sequence ID" value="KAF7598138.1"/>
    <property type="molecule type" value="Genomic_DNA"/>
</dbReference>
<dbReference type="OrthoDB" id="4378831at2"/>
<keyword evidence="4" id="KW-1185">Reference proteome</keyword>
<comment type="caution">
    <text evidence="2">The sequence shown here is derived from an EMBL/GenBank/DDBJ whole genome shotgun (WGS) entry which is preliminary data.</text>
</comment>
<name>A0A272ENR0_9RHOO</name>
<evidence type="ECO:0000313" key="2">
    <source>
        <dbReference type="EMBL" id="PAS91757.1"/>
    </source>
</evidence>
<dbReference type="Proteomes" id="UP000623509">
    <property type="component" value="Unassembled WGS sequence"/>
</dbReference>
<sequence>MKDAEAIIARRKSDSGLTLRPHYQNLVHAYEDEFVYSRGLRDEKLITFFDRYIHDSLAGFAIDATLPSDPRVIYVGGDDKLRFASVQEKPAASSPGLAA</sequence>
<reference evidence="2 3" key="2">
    <citation type="submission" date="2017-07" db="EMBL/GenBank/DDBJ databases">
        <title>Candidatus Dactylopiibacterium carminicum, a nitrogen-fixing symbiont of the cochineal insect Dactylopius coccus and Dactylopius opuntiae (Hemiptera: Coccoidea: Dactylopiidae).</title>
        <authorList>
            <person name="Vera A."/>
        </authorList>
    </citation>
    <scope>NUCLEOTIDE SEQUENCE [LARGE SCALE GENOMIC DNA]</scope>
    <source>
        <strain evidence="2 3">NFDCM</strain>
    </source>
</reference>
<proteinExistence type="predicted"/>